<dbReference type="PRINTS" id="PR00370">
    <property type="entry name" value="FMOXYGENASE"/>
</dbReference>
<reference evidence="36" key="2">
    <citation type="journal article" date="2021" name="Genome Biol. Evol.">
        <title>Developing a high-quality reference genome for a parasitic bivalve with doubly uniparental inheritance (Bivalvia: Unionida).</title>
        <authorList>
            <person name="Smith C.H."/>
        </authorList>
    </citation>
    <scope>NUCLEOTIDE SEQUENCE</scope>
    <source>
        <strain evidence="36">CHS0354</strain>
        <tissue evidence="36">Mantle</tissue>
    </source>
</reference>
<comment type="cofactor">
    <cofactor evidence="1 33 34">
        <name>FAD</name>
        <dbReference type="ChEBI" id="CHEBI:57692"/>
    </cofactor>
</comment>
<dbReference type="GO" id="GO:0050661">
    <property type="term" value="F:NADP binding"/>
    <property type="evidence" value="ECO:0007669"/>
    <property type="project" value="InterPro"/>
</dbReference>
<comment type="catalytic activity">
    <reaction evidence="28">
        <text>octan-3-one + NADPH + O2 + H(+) = ethyl hexanoate + NADP(+) + H2O</text>
        <dbReference type="Rhea" id="RHEA:54856"/>
        <dbReference type="ChEBI" id="CHEBI:15377"/>
        <dbReference type="ChEBI" id="CHEBI:15378"/>
        <dbReference type="ChEBI" id="CHEBI:15379"/>
        <dbReference type="ChEBI" id="CHEBI:57783"/>
        <dbReference type="ChEBI" id="CHEBI:58349"/>
        <dbReference type="ChEBI" id="CHEBI:80946"/>
        <dbReference type="ChEBI" id="CHEBI:86055"/>
    </reaction>
    <physiologicalReaction direction="left-to-right" evidence="28">
        <dbReference type="Rhea" id="RHEA:54857"/>
    </physiologicalReaction>
</comment>
<dbReference type="GO" id="GO:0050660">
    <property type="term" value="F:flavin adenine dinucleotide binding"/>
    <property type="evidence" value="ECO:0007669"/>
    <property type="project" value="InterPro"/>
</dbReference>
<evidence type="ECO:0000256" key="35">
    <source>
        <dbReference type="SAM" id="Phobius"/>
    </source>
</evidence>
<dbReference type="InterPro" id="IPR050346">
    <property type="entry name" value="FMO-like"/>
</dbReference>
<evidence type="ECO:0000256" key="3">
    <source>
        <dbReference type="ARBA" id="ARBA00004524"/>
    </source>
</evidence>
<evidence type="ECO:0000256" key="28">
    <source>
        <dbReference type="ARBA" id="ARBA00048459"/>
    </source>
</evidence>
<evidence type="ECO:0000256" key="30">
    <source>
        <dbReference type="ARBA" id="ARBA00048990"/>
    </source>
</evidence>
<evidence type="ECO:0000256" key="13">
    <source>
        <dbReference type="ARBA" id="ARBA00022989"/>
    </source>
</evidence>
<protein>
    <recommendedName>
        <fullName evidence="34">Flavin-containing monooxygenase</fullName>
        <ecNumber evidence="34">1.-.-.-</ecNumber>
    </recommendedName>
</protein>
<dbReference type="GO" id="GO:0004499">
    <property type="term" value="F:N,N-dimethylaniline monooxygenase activity"/>
    <property type="evidence" value="ECO:0007669"/>
    <property type="project" value="UniProtKB-UniRule"/>
</dbReference>
<gene>
    <name evidence="36" type="ORF">CHS0354_028524</name>
</gene>
<comment type="catalytic activity">
    <reaction evidence="29">
        <text>(2E)-geranial + NADPH + O2 + H(+) = (1E)-2,6-dimethylhepta-1,5-dien-1-yl formate + NADP(+) + H2O</text>
        <dbReference type="Rhea" id="RHEA:54860"/>
        <dbReference type="ChEBI" id="CHEBI:15377"/>
        <dbReference type="ChEBI" id="CHEBI:15378"/>
        <dbReference type="ChEBI" id="CHEBI:15379"/>
        <dbReference type="ChEBI" id="CHEBI:16980"/>
        <dbReference type="ChEBI" id="CHEBI:57783"/>
        <dbReference type="ChEBI" id="CHEBI:58349"/>
        <dbReference type="ChEBI" id="CHEBI:138375"/>
    </reaction>
    <physiologicalReaction direction="left-to-right" evidence="29">
        <dbReference type="Rhea" id="RHEA:54861"/>
    </physiologicalReaction>
</comment>
<evidence type="ECO:0000256" key="1">
    <source>
        <dbReference type="ARBA" id="ARBA00001974"/>
    </source>
</evidence>
<evidence type="ECO:0000256" key="17">
    <source>
        <dbReference type="ARBA" id="ARBA00023136"/>
    </source>
</evidence>
<evidence type="ECO:0000256" key="16">
    <source>
        <dbReference type="ARBA" id="ARBA00023098"/>
    </source>
</evidence>
<keyword evidence="8 35" id="KW-0812">Transmembrane</keyword>
<dbReference type="FunFam" id="3.50.50.60:FF:000159">
    <property type="entry name" value="Dimethylaniline monooxygenase [N-oxide-forming]"/>
    <property type="match status" value="1"/>
</dbReference>
<evidence type="ECO:0000256" key="24">
    <source>
        <dbReference type="ARBA" id="ARBA00047864"/>
    </source>
</evidence>
<evidence type="ECO:0000256" key="23">
    <source>
        <dbReference type="ARBA" id="ARBA00047855"/>
    </source>
</evidence>
<dbReference type="SUPFAM" id="SSF51905">
    <property type="entry name" value="FAD/NAD(P)-binding domain"/>
    <property type="match status" value="2"/>
</dbReference>
<evidence type="ECO:0000256" key="25">
    <source>
        <dbReference type="ARBA" id="ARBA00047977"/>
    </source>
</evidence>
<comment type="catalytic activity">
    <reaction evidence="26">
        <text>hypotaurine + NADPH + O2 + H(+) = taurine + NADP(+) + H2O</text>
        <dbReference type="Rhea" id="RHEA:69819"/>
        <dbReference type="ChEBI" id="CHEBI:15377"/>
        <dbReference type="ChEBI" id="CHEBI:15378"/>
        <dbReference type="ChEBI" id="CHEBI:15379"/>
        <dbReference type="ChEBI" id="CHEBI:57783"/>
        <dbReference type="ChEBI" id="CHEBI:57853"/>
        <dbReference type="ChEBI" id="CHEBI:58349"/>
        <dbReference type="ChEBI" id="CHEBI:507393"/>
        <dbReference type="EC" id="1.14.13.8"/>
    </reaction>
    <physiologicalReaction direction="left-to-right" evidence="26">
        <dbReference type="Rhea" id="RHEA:69820"/>
    </physiologicalReaction>
</comment>
<evidence type="ECO:0000256" key="10">
    <source>
        <dbReference type="ARBA" id="ARBA00022827"/>
    </source>
</evidence>
<comment type="catalytic activity">
    <reaction evidence="21">
        <text>hexan-3-one + NADPH + O2 + H(+) = propyl propanoate + NADP(+) + H2O</text>
        <dbReference type="Rhea" id="RHEA:54848"/>
        <dbReference type="ChEBI" id="CHEBI:15377"/>
        <dbReference type="ChEBI" id="CHEBI:15378"/>
        <dbReference type="ChEBI" id="CHEBI:15379"/>
        <dbReference type="ChEBI" id="CHEBI:57783"/>
        <dbReference type="ChEBI" id="CHEBI:58349"/>
        <dbReference type="ChEBI" id="CHEBI:89828"/>
        <dbReference type="ChEBI" id="CHEBI:89891"/>
    </reaction>
    <physiologicalReaction direction="left-to-right" evidence="21">
        <dbReference type="Rhea" id="RHEA:54849"/>
    </physiologicalReaction>
</comment>
<evidence type="ECO:0000256" key="5">
    <source>
        <dbReference type="ARBA" id="ARBA00022481"/>
    </source>
</evidence>
<dbReference type="GO" id="GO:0006629">
    <property type="term" value="P:lipid metabolic process"/>
    <property type="evidence" value="ECO:0007669"/>
    <property type="project" value="UniProtKB-KW"/>
</dbReference>
<dbReference type="InterPro" id="IPR020946">
    <property type="entry name" value="Flavin_mOase-like"/>
</dbReference>
<keyword evidence="13 35" id="KW-1133">Transmembrane helix</keyword>
<evidence type="ECO:0000256" key="9">
    <source>
        <dbReference type="ARBA" id="ARBA00022824"/>
    </source>
</evidence>
<evidence type="ECO:0000256" key="18">
    <source>
        <dbReference type="ARBA" id="ARBA00045722"/>
    </source>
</evidence>
<keyword evidence="11" id="KW-0492">Microsome</keyword>
<dbReference type="GO" id="GO:0034899">
    <property type="term" value="F:trimethylamine monooxygenase activity"/>
    <property type="evidence" value="ECO:0007669"/>
    <property type="project" value="UniProtKB-EC"/>
</dbReference>
<keyword evidence="16" id="KW-0443">Lipid metabolism</keyword>
<evidence type="ECO:0000256" key="6">
    <source>
        <dbReference type="ARBA" id="ARBA00022553"/>
    </source>
</evidence>
<keyword evidence="14 33" id="KW-0560">Oxidoreductase</keyword>
<keyword evidence="15 33" id="KW-0503">Monooxygenase</keyword>
<evidence type="ECO:0000313" key="37">
    <source>
        <dbReference type="Proteomes" id="UP001195483"/>
    </source>
</evidence>
<comment type="catalytic activity">
    <reaction evidence="30">
        <text>heptan-4-one + NADPH + O2 + H(+) = propyl butanoate + NADP(+) + H2O</text>
        <dbReference type="Rhea" id="RHEA:54852"/>
        <dbReference type="ChEBI" id="CHEBI:15377"/>
        <dbReference type="ChEBI" id="CHEBI:15378"/>
        <dbReference type="ChEBI" id="CHEBI:15379"/>
        <dbReference type="ChEBI" id="CHEBI:57783"/>
        <dbReference type="ChEBI" id="CHEBI:58349"/>
        <dbReference type="ChEBI" id="CHEBI:89484"/>
        <dbReference type="ChEBI" id="CHEBI:89719"/>
    </reaction>
    <physiologicalReaction direction="left-to-right" evidence="30">
        <dbReference type="Rhea" id="RHEA:54853"/>
    </physiologicalReaction>
</comment>
<evidence type="ECO:0000256" key="4">
    <source>
        <dbReference type="ARBA" id="ARBA00009183"/>
    </source>
</evidence>
<dbReference type="InterPro" id="IPR036188">
    <property type="entry name" value="FAD/NAD-bd_sf"/>
</dbReference>
<comment type="catalytic activity">
    <reaction evidence="22">
        <text>heptan-2-one + NADPH + O2 + H(+) = pentyl acetate + NADP(+) + H2O</text>
        <dbReference type="Rhea" id="RHEA:54836"/>
        <dbReference type="ChEBI" id="CHEBI:5672"/>
        <dbReference type="ChEBI" id="CHEBI:15377"/>
        <dbReference type="ChEBI" id="CHEBI:15378"/>
        <dbReference type="ChEBI" id="CHEBI:15379"/>
        <dbReference type="ChEBI" id="CHEBI:57783"/>
        <dbReference type="ChEBI" id="CHEBI:58349"/>
        <dbReference type="ChEBI" id="CHEBI:87362"/>
    </reaction>
    <physiologicalReaction direction="left-to-right" evidence="22">
        <dbReference type="Rhea" id="RHEA:54837"/>
    </physiologicalReaction>
</comment>
<keyword evidence="9 33" id="KW-0256">Endoplasmic reticulum</keyword>
<evidence type="ECO:0000256" key="27">
    <source>
        <dbReference type="ARBA" id="ARBA00048088"/>
    </source>
</evidence>
<comment type="catalytic activity">
    <reaction evidence="25">
        <text>hexan-3-one + NADPH + O2 + H(+) = ethyl butanoate + NADP(+) + H2O</text>
        <dbReference type="Rhea" id="RHEA:54844"/>
        <dbReference type="ChEBI" id="CHEBI:15377"/>
        <dbReference type="ChEBI" id="CHEBI:15378"/>
        <dbReference type="ChEBI" id="CHEBI:15379"/>
        <dbReference type="ChEBI" id="CHEBI:57783"/>
        <dbReference type="ChEBI" id="CHEBI:58349"/>
        <dbReference type="ChEBI" id="CHEBI:88764"/>
        <dbReference type="ChEBI" id="CHEBI:89891"/>
    </reaction>
    <physiologicalReaction direction="left-to-right" evidence="25">
        <dbReference type="Rhea" id="RHEA:54845"/>
    </physiologicalReaction>
</comment>
<evidence type="ECO:0000256" key="11">
    <source>
        <dbReference type="ARBA" id="ARBA00022848"/>
    </source>
</evidence>
<evidence type="ECO:0000256" key="14">
    <source>
        <dbReference type="ARBA" id="ARBA00023002"/>
    </source>
</evidence>
<name>A0AAE0RNN5_9BIVA</name>
<evidence type="ECO:0000256" key="33">
    <source>
        <dbReference type="PIRNR" id="PIRNR000332"/>
    </source>
</evidence>
<dbReference type="GO" id="GO:0005789">
    <property type="term" value="C:endoplasmic reticulum membrane"/>
    <property type="evidence" value="ECO:0007669"/>
    <property type="project" value="UniProtKB-SubCell"/>
</dbReference>
<keyword evidence="6" id="KW-0597">Phosphoprotein</keyword>
<keyword evidence="37" id="KW-1185">Reference proteome</keyword>
<comment type="catalytic activity">
    <reaction evidence="24">
        <text>NADPH + O2 + H(+) = H2O2 + NADP(+)</text>
        <dbReference type="Rhea" id="RHEA:11260"/>
        <dbReference type="ChEBI" id="CHEBI:15378"/>
        <dbReference type="ChEBI" id="CHEBI:15379"/>
        <dbReference type="ChEBI" id="CHEBI:16240"/>
        <dbReference type="ChEBI" id="CHEBI:57783"/>
        <dbReference type="ChEBI" id="CHEBI:58349"/>
        <dbReference type="EC" id="1.6.3.1"/>
    </reaction>
    <physiologicalReaction direction="left-to-right" evidence="24">
        <dbReference type="Rhea" id="RHEA:11261"/>
    </physiologicalReaction>
</comment>
<proteinExistence type="inferred from homology"/>
<evidence type="ECO:0000256" key="15">
    <source>
        <dbReference type="ARBA" id="ARBA00023033"/>
    </source>
</evidence>
<reference evidence="36" key="1">
    <citation type="journal article" date="2021" name="Genome Biol. Evol.">
        <title>A High-Quality Reference Genome for a Parasitic Bivalve with Doubly Uniparental Inheritance (Bivalvia: Unionida).</title>
        <authorList>
            <person name="Smith C.H."/>
        </authorList>
    </citation>
    <scope>NUCLEOTIDE SEQUENCE</scope>
    <source>
        <strain evidence="36">CHS0354</strain>
    </source>
</reference>
<comment type="catalytic activity">
    <reaction evidence="31">
        <text>N,N-dimethylaniline + NADPH + O2 + H(+) = N,N-dimethylaniline N-oxide + NADP(+) + H2O</text>
        <dbReference type="Rhea" id="RHEA:24468"/>
        <dbReference type="ChEBI" id="CHEBI:15377"/>
        <dbReference type="ChEBI" id="CHEBI:15378"/>
        <dbReference type="ChEBI" id="CHEBI:15379"/>
        <dbReference type="ChEBI" id="CHEBI:16269"/>
        <dbReference type="ChEBI" id="CHEBI:17735"/>
        <dbReference type="ChEBI" id="CHEBI:57783"/>
        <dbReference type="ChEBI" id="CHEBI:58349"/>
        <dbReference type="EC" id="1.14.13.8"/>
    </reaction>
    <physiologicalReaction direction="left-to-right" evidence="31">
        <dbReference type="Rhea" id="RHEA:24469"/>
    </physiologicalReaction>
</comment>
<evidence type="ECO:0000313" key="36">
    <source>
        <dbReference type="EMBL" id="KAK3576475.1"/>
    </source>
</evidence>
<sequence>MKRIAIIGAGCSGLAAIKCCLDEGLEPVCFEREDDIGGLWNYSEIQKVGKGGVYKTCIINTSKEMMSFSDFPPPQEFPMFMPHRLVLKYFRMYADSFGLLQYINFKTSVENIIPASDYDSSGKWRVTFKSENGEIQTGLFDGVLVCTGHHTYPHQPKFEGLETFTGKYMHSHGYKENLEFTGKRVLVVGIGNSAVDIAVDLSHVAAQTYISTRRGAWIISRMGFWGLPADAIANCRFLFKLPISALEWCVEKMANFRFDHEAYGLQPMHRSLQAHPTINDELPYRIMTGAVKIRPDIHHIMKDKVYFTDGTFLEIDAIIFATGFDYKLSFVPECVTKVENNRTELYKYMFPPHLKHPTFALIGLVQAIGSVMPISEMQCRWFTKVIKGECHLPSEEIMIEDTQAKREDMEKMYVKSQRHTLQCFWVHYMDELADQIGVKPDLWKLLFEDPVLAIRCMFGPCVPAQYRLMGPGKWNGAKAAIKGSVQRCLFPTRTNILPKNARGKENNRSYTISIPHHLLTYFVILFSAILFCICIIEYYC</sequence>
<evidence type="ECO:0000256" key="8">
    <source>
        <dbReference type="ARBA" id="ARBA00022692"/>
    </source>
</evidence>
<keyword evidence="5" id="KW-0488">Methylation</keyword>
<dbReference type="GO" id="GO:0016174">
    <property type="term" value="F:NAD(P)H oxidase H2O2-forming activity"/>
    <property type="evidence" value="ECO:0007669"/>
    <property type="project" value="UniProtKB-EC"/>
</dbReference>
<dbReference type="AlphaFoldDB" id="A0AAE0RNN5"/>
<dbReference type="EC" id="1.-.-.-" evidence="34"/>
<evidence type="ECO:0000256" key="31">
    <source>
        <dbReference type="ARBA" id="ARBA00049443"/>
    </source>
</evidence>
<reference evidence="36" key="3">
    <citation type="submission" date="2023-05" db="EMBL/GenBank/DDBJ databases">
        <authorList>
            <person name="Smith C.H."/>
        </authorList>
    </citation>
    <scope>NUCLEOTIDE SEQUENCE</scope>
    <source>
        <strain evidence="36">CHS0354</strain>
        <tissue evidence="36">Mantle</tissue>
    </source>
</reference>
<evidence type="ECO:0000256" key="29">
    <source>
        <dbReference type="ARBA" id="ARBA00048989"/>
    </source>
</evidence>
<keyword evidence="17 33" id="KW-0472">Membrane</keyword>
<evidence type="ECO:0000256" key="32">
    <source>
        <dbReference type="ARBA" id="ARBA00049475"/>
    </source>
</evidence>
<accession>A0AAE0RNN5</accession>
<evidence type="ECO:0000256" key="22">
    <source>
        <dbReference type="ARBA" id="ARBA00047574"/>
    </source>
</evidence>
<comment type="function">
    <text evidence="19">Broad spectrum monooxygenase that catalyzes the oxygenation of a wide variety of nitrogen- and sulfur-containing compounds including xenobiotics. Catalyzes the S-oxygenation of hypotaurine to produce taurine, an organic osmolyte involved in cell volume regulation as well as a variety of cytoprotective and developmental processes. In vitro, catalyzes the N-oxygenation of trimethylamine (TMA) to produce trimethylamine N-oxide (TMAO) and could therefore participate to the detoxification of this compound that is generated by the action of gut microbiota from dietary precursors such as choline, choline containing compounds, betaine or L-carnitine.</text>
</comment>
<organism evidence="36 37">
    <name type="scientific">Potamilus streckersoni</name>
    <dbReference type="NCBI Taxonomy" id="2493646"/>
    <lineage>
        <taxon>Eukaryota</taxon>
        <taxon>Metazoa</taxon>
        <taxon>Spiralia</taxon>
        <taxon>Lophotrochozoa</taxon>
        <taxon>Mollusca</taxon>
        <taxon>Bivalvia</taxon>
        <taxon>Autobranchia</taxon>
        <taxon>Heteroconchia</taxon>
        <taxon>Palaeoheterodonta</taxon>
        <taxon>Unionida</taxon>
        <taxon>Unionoidea</taxon>
        <taxon>Unionidae</taxon>
        <taxon>Ambleminae</taxon>
        <taxon>Lampsilini</taxon>
        <taxon>Potamilus</taxon>
    </lineage>
</organism>
<dbReference type="Gene3D" id="3.50.50.60">
    <property type="entry name" value="FAD/NAD(P)-binding domain"/>
    <property type="match status" value="1"/>
</dbReference>
<dbReference type="EMBL" id="JAEAOA010001706">
    <property type="protein sequence ID" value="KAK3576475.1"/>
    <property type="molecule type" value="Genomic_DNA"/>
</dbReference>
<comment type="catalytic activity">
    <reaction evidence="32">
        <text>octan-3-one + NADPH + O2 + H(+) = pentyl propanoate + NADP(+) + H2O</text>
        <dbReference type="Rhea" id="RHEA:54840"/>
        <dbReference type="ChEBI" id="CHEBI:15377"/>
        <dbReference type="ChEBI" id="CHEBI:15378"/>
        <dbReference type="ChEBI" id="CHEBI:15379"/>
        <dbReference type="ChEBI" id="CHEBI:57783"/>
        <dbReference type="ChEBI" id="CHEBI:58349"/>
        <dbReference type="ChEBI" id="CHEBI:80946"/>
        <dbReference type="ChEBI" id="CHEBI:87373"/>
    </reaction>
    <physiologicalReaction direction="left-to-right" evidence="32">
        <dbReference type="Rhea" id="RHEA:54841"/>
    </physiologicalReaction>
</comment>
<comment type="function">
    <text evidence="18">Acts as a Baeyer-Villiger monooxygenase on a broad range of substrates. Catalyzes the insertion of an oxygen atom into a carbon-carbon bond adjacent to a carbonyl, which converts ketones to esters. Active on diverse carbonyl compounds, whereas soft nucleophiles are mostly non- or poorly reactive. In contrast with other forms of FMO it is non- or poorly active on 'classical' substrates such as drugs, pesticides, and dietary components containing soft nucleophilic heteroatoms. Able to oxidize drug molecules bearing a carbonyl group on an aliphatic chain, such as nabumetone and pentoxifylline. Also, in the absence of substrates, shows slow but yet significant NADPH oxidase activity. Acts as a positive modulator of cholesterol biosynthesis as well as glucose homeostasis, promoting metabolic aging via pleiotropic effects.</text>
</comment>
<dbReference type="PRINTS" id="PR01125">
    <property type="entry name" value="FMOXYGENASE5"/>
</dbReference>
<evidence type="ECO:0000256" key="20">
    <source>
        <dbReference type="ARBA" id="ARBA00047338"/>
    </source>
</evidence>
<comment type="similarity">
    <text evidence="4 33 34">Belongs to the FMO family.</text>
</comment>
<evidence type="ECO:0000256" key="21">
    <source>
        <dbReference type="ARBA" id="ARBA00047426"/>
    </source>
</evidence>
<dbReference type="InterPro" id="IPR002257">
    <property type="entry name" value="Flavin_mOase_5"/>
</dbReference>
<evidence type="ECO:0000256" key="7">
    <source>
        <dbReference type="ARBA" id="ARBA00022630"/>
    </source>
</evidence>
<comment type="catalytic activity">
    <reaction evidence="23">
        <text>sulcatone + NADPH + O2 + H(+) = 4-methylpent-3-en-1-yl acetate + NADP(+) + H2O</text>
        <dbReference type="Rhea" id="RHEA:54864"/>
        <dbReference type="ChEBI" id="CHEBI:15377"/>
        <dbReference type="ChEBI" id="CHEBI:15378"/>
        <dbReference type="ChEBI" id="CHEBI:15379"/>
        <dbReference type="ChEBI" id="CHEBI:16310"/>
        <dbReference type="ChEBI" id="CHEBI:57783"/>
        <dbReference type="ChEBI" id="CHEBI:58349"/>
        <dbReference type="ChEBI" id="CHEBI:138373"/>
    </reaction>
    <physiologicalReaction direction="left-to-right" evidence="23">
        <dbReference type="Rhea" id="RHEA:54865"/>
    </physiologicalReaction>
</comment>
<comment type="catalytic activity">
    <reaction evidence="27">
        <text>trimethylamine + NADPH + O2 = trimethylamine N-oxide + NADP(+) + H2O</text>
        <dbReference type="Rhea" id="RHEA:31979"/>
        <dbReference type="ChEBI" id="CHEBI:15377"/>
        <dbReference type="ChEBI" id="CHEBI:15379"/>
        <dbReference type="ChEBI" id="CHEBI:15724"/>
        <dbReference type="ChEBI" id="CHEBI:57783"/>
        <dbReference type="ChEBI" id="CHEBI:58349"/>
        <dbReference type="ChEBI" id="CHEBI:58389"/>
        <dbReference type="EC" id="1.14.13.148"/>
    </reaction>
    <physiologicalReaction direction="left-to-right" evidence="27">
        <dbReference type="Rhea" id="RHEA:31980"/>
    </physiologicalReaction>
</comment>
<dbReference type="InterPro" id="IPR000960">
    <property type="entry name" value="Flavin_mOase"/>
</dbReference>
<feature type="transmembrane region" description="Helical" evidence="35">
    <location>
        <begin position="518"/>
        <end position="539"/>
    </location>
</feature>
<dbReference type="PANTHER" id="PTHR23023">
    <property type="entry name" value="DIMETHYLANILINE MONOOXYGENASE"/>
    <property type="match status" value="1"/>
</dbReference>
<keyword evidence="12 33" id="KW-0521">NADP</keyword>
<keyword evidence="7 33" id="KW-0285">Flavoprotein</keyword>
<evidence type="ECO:0000256" key="19">
    <source>
        <dbReference type="ARBA" id="ARBA00045957"/>
    </source>
</evidence>
<keyword evidence="10 33" id="KW-0274">FAD</keyword>
<dbReference type="PIRSF" id="PIRSF000332">
    <property type="entry name" value="FMO"/>
    <property type="match status" value="1"/>
</dbReference>
<evidence type="ECO:0000256" key="34">
    <source>
        <dbReference type="RuleBase" id="RU361177"/>
    </source>
</evidence>
<comment type="catalytic activity">
    <reaction evidence="20">
        <text>hypotaurine + NADH + O2 + H(+) = taurine + NAD(+) + H2O</text>
        <dbReference type="Rhea" id="RHEA:74111"/>
        <dbReference type="ChEBI" id="CHEBI:15377"/>
        <dbReference type="ChEBI" id="CHEBI:15378"/>
        <dbReference type="ChEBI" id="CHEBI:15379"/>
        <dbReference type="ChEBI" id="CHEBI:57540"/>
        <dbReference type="ChEBI" id="CHEBI:57853"/>
        <dbReference type="ChEBI" id="CHEBI:57945"/>
        <dbReference type="ChEBI" id="CHEBI:507393"/>
        <dbReference type="EC" id="1.14.13.8"/>
    </reaction>
    <physiologicalReaction direction="left-to-right" evidence="20">
        <dbReference type="Rhea" id="RHEA:74112"/>
    </physiologicalReaction>
</comment>
<evidence type="ECO:0000256" key="26">
    <source>
        <dbReference type="ARBA" id="ARBA00048041"/>
    </source>
</evidence>
<evidence type="ECO:0000256" key="2">
    <source>
        <dbReference type="ARBA" id="ARBA00004389"/>
    </source>
</evidence>
<dbReference type="Proteomes" id="UP001195483">
    <property type="component" value="Unassembled WGS sequence"/>
</dbReference>
<dbReference type="Pfam" id="PF00743">
    <property type="entry name" value="FMO-like"/>
    <property type="match status" value="1"/>
</dbReference>
<evidence type="ECO:0000256" key="12">
    <source>
        <dbReference type="ARBA" id="ARBA00022857"/>
    </source>
</evidence>
<comment type="subcellular location">
    <subcellularLocation>
        <location evidence="2">Endoplasmic reticulum membrane</location>
        <topology evidence="2">Single-pass membrane protein</topology>
    </subcellularLocation>
    <subcellularLocation>
        <location evidence="3">Microsome membrane</location>
    </subcellularLocation>
</comment>
<comment type="caution">
    <text evidence="36">The sequence shown here is derived from an EMBL/GenBank/DDBJ whole genome shotgun (WGS) entry which is preliminary data.</text>
</comment>